<dbReference type="InterPro" id="IPR050099">
    <property type="entry name" value="SIS_GmhA/DiaA_subfam"/>
</dbReference>
<dbReference type="EMBL" id="BTPE01000003">
    <property type="protein sequence ID" value="GMQ32640.1"/>
    <property type="molecule type" value="Genomic_DNA"/>
</dbReference>
<dbReference type="InterPro" id="IPR035472">
    <property type="entry name" value="RpiR-like_SIS"/>
</dbReference>
<organism evidence="2 3">
    <name type="scientific">Algoriphagus taiwanensis</name>
    <dbReference type="NCBI Taxonomy" id="1445656"/>
    <lineage>
        <taxon>Bacteria</taxon>
        <taxon>Pseudomonadati</taxon>
        <taxon>Bacteroidota</taxon>
        <taxon>Cytophagia</taxon>
        <taxon>Cytophagales</taxon>
        <taxon>Cyclobacteriaceae</taxon>
        <taxon>Algoriphagus</taxon>
    </lineage>
</organism>
<evidence type="ECO:0000259" key="1">
    <source>
        <dbReference type="PROSITE" id="PS51464"/>
    </source>
</evidence>
<dbReference type="PANTHER" id="PTHR30390:SF7">
    <property type="entry name" value="PHOSPHOHEPTOSE ISOMERASE"/>
    <property type="match status" value="1"/>
</dbReference>
<name>A0ABQ6PZ89_9BACT</name>
<gene>
    <name evidence="2" type="ORF">Ataiwa_09120</name>
</gene>
<dbReference type="PANTHER" id="PTHR30390">
    <property type="entry name" value="SEDOHEPTULOSE 7-PHOSPHATE ISOMERASE / DNAA INITIATOR-ASSOCIATING FACTOR FOR REPLICATION INITIATION"/>
    <property type="match status" value="1"/>
</dbReference>
<dbReference type="CDD" id="cd05013">
    <property type="entry name" value="SIS_RpiR"/>
    <property type="match status" value="1"/>
</dbReference>
<evidence type="ECO:0000313" key="3">
    <source>
        <dbReference type="Proteomes" id="UP001307705"/>
    </source>
</evidence>
<reference evidence="2 3" key="1">
    <citation type="submission" date="2023-08" db="EMBL/GenBank/DDBJ databases">
        <title>Draft genome sequence of Algoriphagus taiwanensis.</title>
        <authorList>
            <person name="Takatani N."/>
            <person name="Hosokawa M."/>
            <person name="Sawabe T."/>
        </authorList>
    </citation>
    <scope>NUCLEOTIDE SEQUENCE [LARGE SCALE GENOMIC DNA]</scope>
    <source>
        <strain evidence="2 3">JCM 19755</strain>
    </source>
</reference>
<comment type="caution">
    <text evidence="2">The sequence shown here is derived from an EMBL/GenBank/DDBJ whole genome shotgun (WGS) entry which is preliminary data.</text>
</comment>
<dbReference type="RefSeq" id="WP_338227453.1">
    <property type="nucleotide sequence ID" value="NZ_BTPE01000003.1"/>
</dbReference>
<feature type="domain" description="SIS" evidence="1">
    <location>
        <begin position="34"/>
        <end position="220"/>
    </location>
</feature>
<dbReference type="InterPro" id="IPR046348">
    <property type="entry name" value="SIS_dom_sf"/>
</dbReference>
<dbReference type="InterPro" id="IPR001347">
    <property type="entry name" value="SIS_dom"/>
</dbReference>
<dbReference type="Pfam" id="PF13580">
    <property type="entry name" value="SIS_2"/>
    <property type="match status" value="1"/>
</dbReference>
<proteinExistence type="predicted"/>
<dbReference type="GO" id="GO:0016853">
    <property type="term" value="F:isomerase activity"/>
    <property type="evidence" value="ECO:0007669"/>
    <property type="project" value="UniProtKB-KW"/>
</dbReference>
<dbReference type="Proteomes" id="UP001307705">
    <property type="component" value="Unassembled WGS sequence"/>
</dbReference>
<protein>
    <submittedName>
        <fullName evidence="2">Sugar isomerase domain-containing protein</fullName>
    </submittedName>
</protein>
<dbReference type="NCBIfam" id="NF002805">
    <property type="entry name" value="PRK02947.1"/>
    <property type="match status" value="1"/>
</dbReference>
<keyword evidence="3" id="KW-1185">Reference proteome</keyword>
<dbReference type="PROSITE" id="PS51464">
    <property type="entry name" value="SIS"/>
    <property type="match status" value="1"/>
</dbReference>
<evidence type="ECO:0000313" key="2">
    <source>
        <dbReference type="EMBL" id="GMQ32640.1"/>
    </source>
</evidence>
<dbReference type="Gene3D" id="3.40.50.10490">
    <property type="entry name" value="Glucose-6-phosphate isomerase like protein, domain 1"/>
    <property type="match status" value="1"/>
</dbReference>
<keyword evidence="2" id="KW-0413">Isomerase</keyword>
<accession>A0ABQ6PZ89</accession>
<sequence>MKVEPFKRYQQAIGEKLNLAFQQEKQIQTAAQWIADSVQSEGWIYTSGTGHSHMMAEEIFYRAGGFARVRPILDPPLMLHEDASGSTEIERKEGYAKELFEGYVLGEKDVFLISSNSGRNPVSIEMAQLAQKSGAKVITITNLTHSRSVDSRHSSGQKLFQVSDVFLDNFGEIGDASIDFEGFPTKVGATSTVVGAALLQAILVQAVGILLEKGIRPEIFNSSNSDVGEAENDLLIEKYKGQVKGL</sequence>
<dbReference type="SUPFAM" id="SSF53697">
    <property type="entry name" value="SIS domain"/>
    <property type="match status" value="1"/>
</dbReference>